<reference evidence="2" key="2">
    <citation type="journal article" date="2024" name="Plant">
        <title>Genomic evolution and insights into agronomic trait innovations of Sesamum species.</title>
        <authorList>
            <person name="Miao H."/>
            <person name="Wang L."/>
            <person name="Qu L."/>
            <person name="Liu H."/>
            <person name="Sun Y."/>
            <person name="Le M."/>
            <person name="Wang Q."/>
            <person name="Wei S."/>
            <person name="Zheng Y."/>
            <person name="Lin W."/>
            <person name="Duan Y."/>
            <person name="Cao H."/>
            <person name="Xiong S."/>
            <person name="Wang X."/>
            <person name="Wei L."/>
            <person name="Li C."/>
            <person name="Ma Q."/>
            <person name="Ju M."/>
            <person name="Zhao R."/>
            <person name="Li G."/>
            <person name="Mu C."/>
            <person name="Tian Q."/>
            <person name="Mei H."/>
            <person name="Zhang T."/>
            <person name="Gao T."/>
            <person name="Zhang H."/>
        </authorList>
    </citation>
    <scope>NUCLEOTIDE SEQUENCE</scope>
    <source>
        <strain evidence="2">3651</strain>
    </source>
</reference>
<dbReference type="Proteomes" id="UP001293254">
    <property type="component" value="Unassembled WGS sequence"/>
</dbReference>
<feature type="compositionally biased region" description="Polar residues" evidence="1">
    <location>
        <begin position="10"/>
        <end position="19"/>
    </location>
</feature>
<sequence length="143" mass="15648">MQTRKKSRVQEGSANSKNANMRAEDAEVAGTPNILPPTETVHAEEHAPPTTLPSEISSQNAQVLTMPGPSMFTQMQMSLPFQPTQSQTILHTRLSIRAPPPMIGTLPLFSTRSANMTEGSKSIVLEGGRKYVDISKWHSQAKH</sequence>
<proteinExistence type="predicted"/>
<evidence type="ECO:0000313" key="2">
    <source>
        <dbReference type="EMBL" id="KAK4424623.1"/>
    </source>
</evidence>
<organism evidence="2 3">
    <name type="scientific">Sesamum alatum</name>
    <dbReference type="NCBI Taxonomy" id="300844"/>
    <lineage>
        <taxon>Eukaryota</taxon>
        <taxon>Viridiplantae</taxon>
        <taxon>Streptophyta</taxon>
        <taxon>Embryophyta</taxon>
        <taxon>Tracheophyta</taxon>
        <taxon>Spermatophyta</taxon>
        <taxon>Magnoliopsida</taxon>
        <taxon>eudicotyledons</taxon>
        <taxon>Gunneridae</taxon>
        <taxon>Pentapetalae</taxon>
        <taxon>asterids</taxon>
        <taxon>lamiids</taxon>
        <taxon>Lamiales</taxon>
        <taxon>Pedaliaceae</taxon>
        <taxon>Sesamum</taxon>
    </lineage>
</organism>
<evidence type="ECO:0000256" key="1">
    <source>
        <dbReference type="SAM" id="MobiDB-lite"/>
    </source>
</evidence>
<name>A0AAE2CJM9_9LAMI</name>
<gene>
    <name evidence="2" type="ORF">Salat_1655900</name>
</gene>
<dbReference type="AlphaFoldDB" id="A0AAE2CJM9"/>
<keyword evidence="3" id="KW-1185">Reference proteome</keyword>
<accession>A0AAE2CJM9</accession>
<feature type="region of interest" description="Disordered" evidence="1">
    <location>
        <begin position="1"/>
        <end position="58"/>
    </location>
</feature>
<reference evidence="2" key="1">
    <citation type="submission" date="2020-06" db="EMBL/GenBank/DDBJ databases">
        <authorList>
            <person name="Li T."/>
            <person name="Hu X."/>
            <person name="Zhang T."/>
            <person name="Song X."/>
            <person name="Zhang H."/>
            <person name="Dai N."/>
            <person name="Sheng W."/>
            <person name="Hou X."/>
            <person name="Wei L."/>
        </authorList>
    </citation>
    <scope>NUCLEOTIDE SEQUENCE</scope>
    <source>
        <strain evidence="2">3651</strain>
        <tissue evidence="2">Leaf</tissue>
    </source>
</reference>
<dbReference type="EMBL" id="JACGWO010000006">
    <property type="protein sequence ID" value="KAK4424623.1"/>
    <property type="molecule type" value="Genomic_DNA"/>
</dbReference>
<comment type="caution">
    <text evidence="2">The sequence shown here is derived from an EMBL/GenBank/DDBJ whole genome shotgun (WGS) entry which is preliminary data.</text>
</comment>
<evidence type="ECO:0000313" key="3">
    <source>
        <dbReference type="Proteomes" id="UP001293254"/>
    </source>
</evidence>
<protein>
    <submittedName>
        <fullName evidence="2">Uncharacterized protein</fullName>
    </submittedName>
</protein>